<dbReference type="EMBL" id="VLTK01000017">
    <property type="protein sequence ID" value="TSI12442.1"/>
    <property type="molecule type" value="Genomic_DNA"/>
</dbReference>
<dbReference type="InterPro" id="IPR002711">
    <property type="entry name" value="HNH"/>
</dbReference>
<evidence type="ECO:0000256" key="1">
    <source>
        <dbReference type="SAM" id="Phobius"/>
    </source>
</evidence>
<reference evidence="3 4" key="1">
    <citation type="submission" date="2019-07" db="EMBL/GenBank/DDBJ databases">
        <title>Draft genome sequence of Brevibacterium aurantiacum XU54 isolated from Xinjiang China.</title>
        <authorList>
            <person name="Xu X."/>
        </authorList>
    </citation>
    <scope>NUCLEOTIDE SEQUENCE [LARGE SCALE GENOMIC DNA]</scope>
    <source>
        <strain evidence="3 4">XU54</strain>
    </source>
</reference>
<evidence type="ECO:0000313" key="3">
    <source>
        <dbReference type="EMBL" id="TSI12442.1"/>
    </source>
</evidence>
<organism evidence="3 4">
    <name type="scientific">Brevibacterium aurantiacum</name>
    <dbReference type="NCBI Taxonomy" id="273384"/>
    <lineage>
        <taxon>Bacteria</taxon>
        <taxon>Bacillati</taxon>
        <taxon>Actinomycetota</taxon>
        <taxon>Actinomycetes</taxon>
        <taxon>Micrococcales</taxon>
        <taxon>Brevibacteriaceae</taxon>
        <taxon>Brevibacterium</taxon>
    </lineage>
</organism>
<keyword evidence="1" id="KW-0472">Membrane</keyword>
<dbReference type="GO" id="GO:0003676">
    <property type="term" value="F:nucleic acid binding"/>
    <property type="evidence" value="ECO:0007669"/>
    <property type="project" value="InterPro"/>
</dbReference>
<evidence type="ECO:0000259" key="2">
    <source>
        <dbReference type="SMART" id="SM00507"/>
    </source>
</evidence>
<sequence>MDLDIDALIDRAGSLIDVIGTAITWLSAHTMATLLLVAVLAVIIFARTIARRTSTTDPTRLFTSDQRREGMVRAENRCEMPKFFGLTRCRRRAEHGDHFFPWSRGGATTMDNYVAACAKCNLAKSNHVPTRLTTFLIAMRRRRYFPDGIPIRPGQRYQGV</sequence>
<dbReference type="CDD" id="cd00085">
    <property type="entry name" value="HNHc"/>
    <property type="match status" value="1"/>
</dbReference>
<name>A0A556C4U2_BREAU</name>
<accession>A0A556C4U2</accession>
<dbReference type="SMART" id="SM00507">
    <property type="entry name" value="HNHc"/>
    <property type="match status" value="1"/>
</dbReference>
<dbReference type="Proteomes" id="UP000316406">
    <property type="component" value="Unassembled WGS sequence"/>
</dbReference>
<dbReference type="GO" id="GO:0004519">
    <property type="term" value="F:endonuclease activity"/>
    <property type="evidence" value="ECO:0007669"/>
    <property type="project" value="UniProtKB-KW"/>
</dbReference>
<dbReference type="GO" id="GO:0008270">
    <property type="term" value="F:zinc ion binding"/>
    <property type="evidence" value="ECO:0007669"/>
    <property type="project" value="InterPro"/>
</dbReference>
<proteinExistence type="predicted"/>
<keyword evidence="3" id="KW-0378">Hydrolase</keyword>
<dbReference type="RefSeq" id="WP_143924345.1">
    <property type="nucleotide sequence ID" value="NZ_VLTK01000017.1"/>
</dbReference>
<keyword evidence="1" id="KW-1133">Transmembrane helix</keyword>
<dbReference type="AlphaFoldDB" id="A0A556C4U2"/>
<dbReference type="Gene3D" id="1.10.30.50">
    <property type="match status" value="1"/>
</dbReference>
<feature type="domain" description="HNH nuclease" evidence="2">
    <location>
        <begin position="75"/>
        <end position="122"/>
    </location>
</feature>
<comment type="caution">
    <text evidence="3">The sequence shown here is derived from an EMBL/GenBank/DDBJ whole genome shotgun (WGS) entry which is preliminary data.</text>
</comment>
<protein>
    <submittedName>
        <fullName evidence="3">HNH endonuclease</fullName>
    </submittedName>
</protein>
<evidence type="ECO:0000313" key="4">
    <source>
        <dbReference type="Proteomes" id="UP000316406"/>
    </source>
</evidence>
<feature type="transmembrane region" description="Helical" evidence="1">
    <location>
        <begin position="22"/>
        <end position="46"/>
    </location>
</feature>
<keyword evidence="3" id="KW-0255">Endonuclease</keyword>
<gene>
    <name evidence="3" type="ORF">FO013_20115</name>
</gene>
<dbReference type="InterPro" id="IPR003615">
    <property type="entry name" value="HNH_nuc"/>
</dbReference>
<keyword evidence="4" id="KW-1185">Reference proteome</keyword>
<keyword evidence="3" id="KW-0540">Nuclease</keyword>
<keyword evidence="1" id="KW-0812">Transmembrane</keyword>
<dbReference type="OrthoDB" id="4833339at2"/>
<dbReference type="Pfam" id="PF01844">
    <property type="entry name" value="HNH"/>
    <property type="match status" value="1"/>
</dbReference>